<feature type="binding site" evidence="15">
    <location>
        <position position="87"/>
    </location>
    <ligand>
        <name>Ca(2+)</name>
        <dbReference type="ChEBI" id="CHEBI:29108"/>
        <label>1</label>
    </ligand>
</feature>
<evidence type="ECO:0000256" key="17">
    <source>
        <dbReference type="PIRSR" id="PIRSR601621-4"/>
    </source>
</evidence>
<keyword evidence="8 15" id="KW-0106">Calcium</keyword>
<dbReference type="GO" id="GO:0046872">
    <property type="term" value="F:metal ion binding"/>
    <property type="evidence" value="ECO:0007669"/>
    <property type="project" value="UniProtKB-UniRule"/>
</dbReference>
<comment type="subcellular location">
    <subcellularLocation>
        <location evidence="1">Secreted</location>
    </subcellularLocation>
</comment>
<dbReference type="InterPro" id="IPR001621">
    <property type="entry name" value="Ligninase"/>
</dbReference>
<evidence type="ECO:0000256" key="7">
    <source>
        <dbReference type="ARBA" id="ARBA00022729"/>
    </source>
</evidence>
<dbReference type="GO" id="GO:0005576">
    <property type="term" value="C:extracellular region"/>
    <property type="evidence" value="ECO:0007669"/>
    <property type="project" value="UniProtKB-SubCell"/>
</dbReference>
<dbReference type="AlphaFoldDB" id="G4WG40"/>
<feature type="binding site" evidence="15">
    <location>
        <position position="219"/>
    </location>
    <ligand>
        <name>Ca(2+)</name>
        <dbReference type="ChEBI" id="CHEBI:29108"/>
        <label>2</label>
    </ligand>
</feature>
<gene>
    <name evidence="21" type="primary">mnp2</name>
</gene>
<evidence type="ECO:0000256" key="2">
    <source>
        <dbReference type="ARBA" id="ARBA00006089"/>
    </source>
</evidence>
<dbReference type="InterPro" id="IPR010255">
    <property type="entry name" value="Haem_peroxidase_sf"/>
</dbReference>
<name>G4WG40_9AGAR</name>
<keyword evidence="3" id="KW-0964">Secreted</keyword>
<evidence type="ECO:0000256" key="12">
    <source>
        <dbReference type="ARBA" id="ARBA00023180"/>
    </source>
</evidence>
<dbReference type="PROSITE" id="PS50873">
    <property type="entry name" value="PEROXIDASE_4"/>
    <property type="match status" value="1"/>
</dbReference>
<evidence type="ECO:0000256" key="4">
    <source>
        <dbReference type="ARBA" id="ARBA00022559"/>
    </source>
</evidence>
<evidence type="ECO:0000256" key="5">
    <source>
        <dbReference type="ARBA" id="ARBA00022617"/>
    </source>
</evidence>
<dbReference type="GO" id="GO:0020037">
    <property type="term" value="F:heme binding"/>
    <property type="evidence" value="ECO:0007669"/>
    <property type="project" value="UniProtKB-UniRule"/>
</dbReference>
<feature type="binding site" evidence="15">
    <location>
        <position position="85"/>
    </location>
    <ligand>
        <name>Ca(2+)</name>
        <dbReference type="ChEBI" id="CHEBI:29108"/>
        <label>1</label>
    </ligand>
</feature>
<dbReference type="Pfam" id="PF00141">
    <property type="entry name" value="peroxidase"/>
    <property type="match status" value="1"/>
</dbReference>
<feature type="binding site" evidence="15">
    <location>
        <position position="73"/>
    </location>
    <ligand>
        <name>Ca(2+)</name>
        <dbReference type="ChEBI" id="CHEBI:29108"/>
        <label>1</label>
    </ligand>
</feature>
<keyword evidence="7 18" id="KW-0732">Signal</keyword>
<keyword evidence="6 15" id="KW-0479">Metal-binding</keyword>
<keyword evidence="12" id="KW-0325">Glycoprotein</keyword>
<dbReference type="GO" id="GO:0004601">
    <property type="term" value="F:peroxidase activity"/>
    <property type="evidence" value="ECO:0007669"/>
    <property type="project" value="UniProtKB-KW"/>
</dbReference>
<dbReference type="InterPro" id="IPR019793">
    <property type="entry name" value="Peroxidases_heam-ligand_BS"/>
</dbReference>
<feature type="binding site" evidence="15">
    <location>
        <position position="195"/>
    </location>
    <ligand>
        <name>Ca(2+)</name>
        <dbReference type="ChEBI" id="CHEBI:29108"/>
        <label>2</label>
    </ligand>
</feature>
<dbReference type="PANTHER" id="PTHR31356">
    <property type="entry name" value="THYLAKOID LUMENAL 29 KDA PROTEIN, CHLOROPLASTIC-RELATED"/>
    <property type="match status" value="1"/>
</dbReference>
<dbReference type="InterPro" id="IPR002016">
    <property type="entry name" value="Haem_peroxidase"/>
</dbReference>
<feature type="region of interest" description="Disordered" evidence="19">
    <location>
        <begin position="332"/>
        <end position="353"/>
    </location>
</feature>
<dbReference type="Gene3D" id="1.10.420.10">
    <property type="entry name" value="Peroxidase, domain 2"/>
    <property type="match status" value="1"/>
</dbReference>
<accession>G4WG40</accession>
<protein>
    <recommendedName>
        <fullName evidence="18">Peroxidase</fullName>
        <ecNumber evidence="18">1.11.1.-</ecNumber>
    </recommendedName>
</protein>
<evidence type="ECO:0000256" key="11">
    <source>
        <dbReference type="ARBA" id="ARBA00023157"/>
    </source>
</evidence>
<dbReference type="EMBL" id="HQ336220">
    <property type="protein sequence ID" value="ADW41626.1"/>
    <property type="molecule type" value="Genomic_DNA"/>
</dbReference>
<reference evidence="21" key="1">
    <citation type="submission" date="2010-10" db="EMBL/GenBank/DDBJ databases">
        <title>Molecular characterization of two class II peroxidases of the litter-decomposing basidiomycete Agrocybe praecox and their expression on lignocellulose.</title>
        <authorList>
            <person name="Hilden K."/>
            <person name="Lundell T.K."/>
            <person name="Steffen K.T."/>
            <person name="Hofrichter M."/>
            <person name="Archer D.B."/>
            <person name="Hatakka A."/>
        </authorList>
    </citation>
    <scope>NUCLEOTIDE SEQUENCE</scope>
    <source>
        <strain evidence="21">FBCC476</strain>
    </source>
</reference>
<dbReference type="PRINTS" id="PR00458">
    <property type="entry name" value="PEROXIDASE"/>
</dbReference>
<evidence type="ECO:0000256" key="10">
    <source>
        <dbReference type="ARBA" id="ARBA00023004"/>
    </source>
</evidence>
<feature type="binding site" evidence="15">
    <location>
        <position position="214"/>
    </location>
    <ligand>
        <name>Ca(2+)</name>
        <dbReference type="ChEBI" id="CHEBI:29108"/>
        <label>2</label>
    </ligand>
</feature>
<evidence type="ECO:0000256" key="16">
    <source>
        <dbReference type="PIRSR" id="PIRSR601621-3"/>
    </source>
</evidence>
<feature type="disulfide bond" evidence="17">
    <location>
        <begin position="40"/>
        <end position="303"/>
    </location>
</feature>
<dbReference type="PANTHER" id="PTHR31356:SF66">
    <property type="entry name" value="CATALASE-PEROXIDASE"/>
    <property type="match status" value="1"/>
</dbReference>
<dbReference type="PROSITE" id="PS00436">
    <property type="entry name" value="PEROXIDASE_2"/>
    <property type="match status" value="1"/>
</dbReference>
<comment type="similarity">
    <text evidence="2 18">Belongs to the peroxidase family. Ligninase subfamily.</text>
</comment>
<dbReference type="PRINTS" id="PR00462">
    <property type="entry name" value="LIGNINASE"/>
</dbReference>
<feature type="domain" description="Plant heme peroxidase family profile" evidence="20">
    <location>
        <begin position="55"/>
        <end position="336"/>
    </location>
</feature>
<evidence type="ECO:0000256" key="8">
    <source>
        <dbReference type="ARBA" id="ARBA00022837"/>
    </source>
</evidence>
<comment type="cofactor">
    <cofactor evidence="15">
        <name>heme b</name>
        <dbReference type="ChEBI" id="CHEBI:60344"/>
    </cofactor>
    <text evidence="15">Binds 1 heme b (iron(II)-protoporphyrin IX) group per subunit.</text>
</comment>
<keyword evidence="9 18" id="KW-0560">Oxidoreductase</keyword>
<dbReference type="InterPro" id="IPR019794">
    <property type="entry name" value="Peroxidases_AS"/>
</dbReference>
<keyword evidence="4 18" id="KW-0575">Peroxidase</keyword>
<dbReference type="CDD" id="cd00692">
    <property type="entry name" value="ligninase"/>
    <property type="match status" value="1"/>
</dbReference>
<keyword evidence="10 15" id="KW-0408">Iron</keyword>
<dbReference type="GO" id="GO:0042744">
    <property type="term" value="P:hydrogen peroxide catabolic process"/>
    <property type="evidence" value="ECO:0007669"/>
    <property type="project" value="UniProtKB-KW"/>
</dbReference>
<keyword evidence="13" id="KW-0376">Hydrogen peroxide</keyword>
<feature type="signal peptide" evidence="18">
    <location>
        <begin position="1"/>
        <end position="20"/>
    </location>
</feature>
<dbReference type="Gene3D" id="1.10.520.10">
    <property type="match status" value="1"/>
</dbReference>
<dbReference type="SUPFAM" id="SSF48113">
    <property type="entry name" value="Heme-dependent peroxidases"/>
    <property type="match status" value="1"/>
</dbReference>
<evidence type="ECO:0000256" key="1">
    <source>
        <dbReference type="ARBA" id="ARBA00004613"/>
    </source>
</evidence>
<dbReference type="Pfam" id="PF11895">
    <property type="entry name" value="Peroxidase_ext"/>
    <property type="match status" value="1"/>
</dbReference>
<dbReference type="InterPro" id="IPR044831">
    <property type="entry name" value="Ccp1-like"/>
</dbReference>
<evidence type="ECO:0000256" key="14">
    <source>
        <dbReference type="PIRSR" id="PIRSR601621-1"/>
    </source>
</evidence>
<evidence type="ECO:0000256" key="9">
    <source>
        <dbReference type="ARBA" id="ARBA00023002"/>
    </source>
</evidence>
<sequence>MAFKQLFFAVVLGALELVNGAALKRAACPDGINFANNAACCVLFPVLQDLQTNLFTNGCDEEVHDSLRLTFHDAISFSPSKGGGGADGSIMVFEEIEANFFENFGINGIIDTQRPIVDRHSLTPGDFIQFAAAVGITHCPGAPQLNFFMGRPNATAPAPDNLVPEPFDNIGDILARMADAGFSPAELVALLSSHSIASNFIVDPTVPGAPFDSTPGIFDNQIFIEVQLRGTTFPGTGGNQGEVMSPVKGEMRLQSDHLLARDSRTNCVWQSFAASQPAMAAAFKAAMLKLSILGHKQSDLIDCSDVIPSPLPLVTKPHLPAGQNMKDIEQGCASSPFPTFTADPGPATTVPPV</sequence>
<feature type="active site" description="Proton acceptor" evidence="14">
    <location>
        <position position="72"/>
    </location>
</feature>
<evidence type="ECO:0000313" key="21">
    <source>
        <dbReference type="EMBL" id="ADW41626.1"/>
    </source>
</evidence>
<organism evidence="21">
    <name type="scientific">Agrocybe praecox</name>
    <dbReference type="NCBI Taxonomy" id="71668"/>
    <lineage>
        <taxon>Eukaryota</taxon>
        <taxon>Fungi</taxon>
        <taxon>Dikarya</taxon>
        <taxon>Basidiomycota</taxon>
        <taxon>Agaricomycotina</taxon>
        <taxon>Agaricomycetes</taxon>
        <taxon>Agaricomycetidae</taxon>
        <taxon>Agaricales</taxon>
        <taxon>Agaricineae</taxon>
        <taxon>Strophariaceae</taxon>
        <taxon>Agrocybe</taxon>
    </lineage>
</organism>
<feature type="disulfide bond" evidence="17">
    <location>
        <begin position="28"/>
        <end position="41"/>
    </location>
</feature>
<proteinExistence type="inferred from homology"/>
<evidence type="ECO:0000256" key="13">
    <source>
        <dbReference type="ARBA" id="ARBA00023324"/>
    </source>
</evidence>
<comment type="cofactor">
    <cofactor evidence="15 18">
        <name>Ca(2+)</name>
        <dbReference type="ChEBI" id="CHEBI:29108"/>
    </cofactor>
    <text evidence="15 18">Binds 2 calcium ions per subunit.</text>
</comment>
<evidence type="ECO:0000256" key="6">
    <source>
        <dbReference type="ARBA" id="ARBA00022723"/>
    </source>
</evidence>
<evidence type="ECO:0000256" key="15">
    <source>
        <dbReference type="PIRSR" id="PIRSR601621-2"/>
    </source>
</evidence>
<dbReference type="GO" id="GO:0000302">
    <property type="term" value="P:response to reactive oxygen species"/>
    <property type="evidence" value="ECO:0007669"/>
    <property type="project" value="TreeGrafter"/>
</dbReference>
<feature type="chain" id="PRO_5006991569" description="Peroxidase" evidence="18">
    <location>
        <begin position="21"/>
        <end position="353"/>
    </location>
</feature>
<feature type="binding site" description="axial binding residue" evidence="15">
    <location>
        <position position="194"/>
    </location>
    <ligand>
        <name>heme b</name>
        <dbReference type="ChEBI" id="CHEBI:60344"/>
    </ligand>
    <ligandPart>
        <name>Fe</name>
        <dbReference type="ChEBI" id="CHEBI:18248"/>
    </ligandPart>
</feature>
<keyword evidence="11 17" id="KW-1015">Disulfide bond</keyword>
<evidence type="ECO:0000256" key="19">
    <source>
        <dbReference type="SAM" id="MobiDB-lite"/>
    </source>
</evidence>
<dbReference type="EC" id="1.11.1.-" evidence="18"/>
<feature type="binding site" evidence="15">
    <location>
        <position position="89"/>
    </location>
    <ligand>
        <name>Ca(2+)</name>
        <dbReference type="ChEBI" id="CHEBI:29108"/>
        <label>1</label>
    </ligand>
</feature>
<evidence type="ECO:0000256" key="18">
    <source>
        <dbReference type="RuleBase" id="RU363051"/>
    </source>
</evidence>
<dbReference type="GO" id="GO:0034599">
    <property type="term" value="P:cellular response to oxidative stress"/>
    <property type="evidence" value="ECO:0007669"/>
    <property type="project" value="InterPro"/>
</dbReference>
<feature type="binding site" evidence="15">
    <location>
        <position position="212"/>
    </location>
    <ligand>
        <name>Ca(2+)</name>
        <dbReference type="ChEBI" id="CHEBI:29108"/>
        <label>2</label>
    </ligand>
</feature>
<dbReference type="PROSITE" id="PS00435">
    <property type="entry name" value="PEROXIDASE_1"/>
    <property type="match status" value="1"/>
</dbReference>
<feature type="disulfide bond" evidence="17">
    <location>
        <begin position="59"/>
        <end position="139"/>
    </location>
</feature>
<dbReference type="InterPro" id="IPR024589">
    <property type="entry name" value="Ligninase_C"/>
</dbReference>
<feature type="disulfide bond" evidence="17">
    <location>
        <begin position="267"/>
        <end position="332"/>
    </location>
</feature>
<evidence type="ECO:0000256" key="3">
    <source>
        <dbReference type="ARBA" id="ARBA00022525"/>
    </source>
</evidence>
<evidence type="ECO:0000259" key="20">
    <source>
        <dbReference type="PROSITE" id="PS50873"/>
    </source>
</evidence>
<feature type="site" description="Transition state stabilizer" evidence="16">
    <location>
        <position position="68"/>
    </location>
</feature>
<keyword evidence="5 15" id="KW-0349">Heme</keyword>